<evidence type="ECO:0000256" key="7">
    <source>
        <dbReference type="SAM" id="MobiDB-lite"/>
    </source>
</evidence>
<dbReference type="PRINTS" id="PR01703">
    <property type="entry name" value="MNSODISMTASE"/>
</dbReference>
<proteinExistence type="inferred from homology"/>
<feature type="domain" description="Manganese/iron superoxide dismutase N-terminal" evidence="8">
    <location>
        <begin position="4"/>
        <end position="48"/>
    </location>
</feature>
<dbReference type="SUPFAM" id="SSF46609">
    <property type="entry name" value="Fe,Mn superoxide dismutase (SOD), N-terminal domain"/>
    <property type="match status" value="1"/>
</dbReference>
<keyword evidence="3" id="KW-0479">Metal-binding</keyword>
<evidence type="ECO:0000259" key="8">
    <source>
        <dbReference type="Pfam" id="PF00081"/>
    </source>
</evidence>
<evidence type="ECO:0000256" key="2">
    <source>
        <dbReference type="ARBA" id="ARBA00012682"/>
    </source>
</evidence>
<feature type="compositionally biased region" description="Basic and acidic residues" evidence="7">
    <location>
        <begin position="114"/>
        <end position="124"/>
    </location>
</feature>
<dbReference type="EC" id="1.15.1.1" evidence="2"/>
<dbReference type="GO" id="GO:0030145">
    <property type="term" value="F:manganese ion binding"/>
    <property type="evidence" value="ECO:0007669"/>
    <property type="project" value="TreeGrafter"/>
</dbReference>
<evidence type="ECO:0000313" key="9">
    <source>
        <dbReference type="EMBL" id="PBK64835.1"/>
    </source>
</evidence>
<evidence type="ECO:0000313" key="10">
    <source>
        <dbReference type="Proteomes" id="UP000218334"/>
    </source>
</evidence>
<dbReference type="PANTHER" id="PTHR11404">
    <property type="entry name" value="SUPEROXIDE DISMUTASE 2"/>
    <property type="match status" value="1"/>
</dbReference>
<evidence type="ECO:0000256" key="5">
    <source>
        <dbReference type="ARBA" id="ARBA00023002"/>
    </source>
</evidence>
<dbReference type="PANTHER" id="PTHR11404:SF6">
    <property type="entry name" value="SUPEROXIDE DISMUTASE [MN], MITOCHONDRIAL"/>
    <property type="match status" value="1"/>
</dbReference>
<organism evidence="9 10">
    <name type="scientific">Armillaria solidipes</name>
    <dbReference type="NCBI Taxonomy" id="1076256"/>
    <lineage>
        <taxon>Eukaryota</taxon>
        <taxon>Fungi</taxon>
        <taxon>Dikarya</taxon>
        <taxon>Basidiomycota</taxon>
        <taxon>Agaricomycotina</taxon>
        <taxon>Agaricomycetes</taxon>
        <taxon>Agaricomycetidae</taxon>
        <taxon>Agaricales</taxon>
        <taxon>Marasmiineae</taxon>
        <taxon>Physalacriaceae</taxon>
        <taxon>Armillaria</taxon>
    </lineage>
</organism>
<evidence type="ECO:0000256" key="4">
    <source>
        <dbReference type="ARBA" id="ARBA00022862"/>
    </source>
</evidence>
<gene>
    <name evidence="9" type="ORF">ARMSODRAFT_1053486</name>
</gene>
<dbReference type="GO" id="GO:0005739">
    <property type="term" value="C:mitochondrion"/>
    <property type="evidence" value="ECO:0007669"/>
    <property type="project" value="TreeGrafter"/>
</dbReference>
<protein>
    <recommendedName>
        <fullName evidence="2">superoxide dismutase</fullName>
        <ecNumber evidence="2">1.15.1.1</ecNumber>
    </recommendedName>
</protein>
<evidence type="ECO:0000256" key="1">
    <source>
        <dbReference type="ARBA" id="ARBA00008714"/>
    </source>
</evidence>
<evidence type="ECO:0000256" key="6">
    <source>
        <dbReference type="ARBA" id="ARBA00049204"/>
    </source>
</evidence>
<keyword evidence="5" id="KW-0560">Oxidoreductase</keyword>
<dbReference type="EMBL" id="KZ293449">
    <property type="protein sequence ID" value="PBK64835.1"/>
    <property type="molecule type" value="Genomic_DNA"/>
</dbReference>
<dbReference type="InterPro" id="IPR019831">
    <property type="entry name" value="Mn/Fe_SOD_N"/>
</dbReference>
<sequence length="143" mass="16134">MANTLPDLPYSYDALVPFISQIMELHHKKHHQTYVNALNAAEAAYTKAYEFTLCFHTPSSYRRYPVLVGEINRVHSGILLGRPGFEKSSSNQGRSPLESEYDVVIEGRDVAREKTDNVNIEDGRAISSRSSSRELDAPRHSKI</sequence>
<dbReference type="InterPro" id="IPR050265">
    <property type="entry name" value="Fe/Mn_Superoxide_Dismutase"/>
</dbReference>
<accession>A0A2H3B1U4</accession>
<feature type="compositionally biased region" description="Basic and acidic residues" evidence="7">
    <location>
        <begin position="131"/>
        <end position="143"/>
    </location>
</feature>
<dbReference type="STRING" id="1076256.A0A2H3B1U4"/>
<keyword evidence="10" id="KW-1185">Reference proteome</keyword>
<name>A0A2H3B1U4_9AGAR</name>
<dbReference type="InterPro" id="IPR001189">
    <property type="entry name" value="Mn/Fe_SOD"/>
</dbReference>
<dbReference type="GO" id="GO:0004784">
    <property type="term" value="F:superoxide dismutase activity"/>
    <property type="evidence" value="ECO:0007669"/>
    <property type="project" value="UniProtKB-EC"/>
</dbReference>
<dbReference type="Proteomes" id="UP000218334">
    <property type="component" value="Unassembled WGS sequence"/>
</dbReference>
<feature type="region of interest" description="Disordered" evidence="7">
    <location>
        <begin position="114"/>
        <end position="143"/>
    </location>
</feature>
<comment type="catalytic activity">
    <reaction evidence="6">
        <text>2 superoxide + 2 H(+) = H2O2 + O2</text>
        <dbReference type="Rhea" id="RHEA:20696"/>
        <dbReference type="ChEBI" id="CHEBI:15378"/>
        <dbReference type="ChEBI" id="CHEBI:15379"/>
        <dbReference type="ChEBI" id="CHEBI:16240"/>
        <dbReference type="ChEBI" id="CHEBI:18421"/>
        <dbReference type="EC" id="1.15.1.1"/>
    </reaction>
</comment>
<dbReference type="Pfam" id="PF00081">
    <property type="entry name" value="Sod_Fe_N"/>
    <property type="match status" value="1"/>
</dbReference>
<keyword evidence="4" id="KW-0049">Antioxidant</keyword>
<dbReference type="Gene3D" id="1.10.287.990">
    <property type="entry name" value="Fe,Mn superoxide dismutase (SOD) domain"/>
    <property type="match status" value="1"/>
</dbReference>
<dbReference type="InterPro" id="IPR036324">
    <property type="entry name" value="Mn/Fe_SOD_N_sf"/>
</dbReference>
<reference evidence="10" key="1">
    <citation type="journal article" date="2017" name="Nat. Ecol. Evol.">
        <title>Genome expansion and lineage-specific genetic innovations in the forest pathogenic fungi Armillaria.</title>
        <authorList>
            <person name="Sipos G."/>
            <person name="Prasanna A.N."/>
            <person name="Walter M.C."/>
            <person name="O'Connor E."/>
            <person name="Balint B."/>
            <person name="Krizsan K."/>
            <person name="Kiss B."/>
            <person name="Hess J."/>
            <person name="Varga T."/>
            <person name="Slot J."/>
            <person name="Riley R."/>
            <person name="Boka B."/>
            <person name="Rigling D."/>
            <person name="Barry K."/>
            <person name="Lee J."/>
            <person name="Mihaltcheva S."/>
            <person name="LaButti K."/>
            <person name="Lipzen A."/>
            <person name="Waldron R."/>
            <person name="Moloney N.M."/>
            <person name="Sperisen C."/>
            <person name="Kredics L."/>
            <person name="Vagvoelgyi C."/>
            <person name="Patrignani A."/>
            <person name="Fitzpatrick D."/>
            <person name="Nagy I."/>
            <person name="Doyle S."/>
            <person name="Anderson J.B."/>
            <person name="Grigoriev I.V."/>
            <person name="Gueldener U."/>
            <person name="Muensterkoetter M."/>
            <person name="Nagy L.G."/>
        </authorList>
    </citation>
    <scope>NUCLEOTIDE SEQUENCE [LARGE SCALE GENOMIC DNA]</scope>
    <source>
        <strain evidence="10">28-4</strain>
    </source>
</reference>
<comment type="similarity">
    <text evidence="1">Belongs to the iron/manganese superoxide dismutase family.</text>
</comment>
<evidence type="ECO:0000256" key="3">
    <source>
        <dbReference type="ARBA" id="ARBA00022723"/>
    </source>
</evidence>
<dbReference type="AlphaFoldDB" id="A0A2H3B1U4"/>